<accession>A0AA39N599</accession>
<protein>
    <submittedName>
        <fullName evidence="2">Uncharacterized protein</fullName>
    </submittedName>
</protein>
<keyword evidence="3" id="KW-1185">Reference proteome</keyword>
<sequence length="163" mass="18442">MAARHPYPPMPYPTDPFGIYAFMARIDARLDRIENQMEATGLSLGYLVTRIDEIEERLESIEDNNQGIENKIIDMDSRFDDIDSKLEDIDMEALTEGIDGVVRESLEELNLDAVERMAAINHNTNIYRAIRDAGNPDLWGDIILVEVPFPGGREAYKQSPTSP</sequence>
<dbReference type="GeneID" id="85365528"/>
<dbReference type="Gene3D" id="1.20.5.1070">
    <property type="entry name" value="Head and neck region of the ectodomain of NDV fusion glycoprotein"/>
    <property type="match status" value="1"/>
</dbReference>
<dbReference type="Proteomes" id="UP001175211">
    <property type="component" value="Unassembled WGS sequence"/>
</dbReference>
<name>A0AA39N599_ARMTA</name>
<reference evidence="2" key="1">
    <citation type="submission" date="2023-06" db="EMBL/GenBank/DDBJ databases">
        <authorList>
            <consortium name="Lawrence Berkeley National Laboratory"/>
            <person name="Ahrendt S."/>
            <person name="Sahu N."/>
            <person name="Indic B."/>
            <person name="Wong-Bajracharya J."/>
            <person name="Merenyi Z."/>
            <person name="Ke H.-M."/>
            <person name="Monk M."/>
            <person name="Kocsube S."/>
            <person name="Drula E."/>
            <person name="Lipzen A."/>
            <person name="Balint B."/>
            <person name="Henrissat B."/>
            <person name="Andreopoulos B."/>
            <person name="Martin F.M."/>
            <person name="Harder C.B."/>
            <person name="Rigling D."/>
            <person name="Ford K.L."/>
            <person name="Foster G.D."/>
            <person name="Pangilinan J."/>
            <person name="Papanicolaou A."/>
            <person name="Barry K."/>
            <person name="LaButti K."/>
            <person name="Viragh M."/>
            <person name="Koriabine M."/>
            <person name="Yan M."/>
            <person name="Riley R."/>
            <person name="Champramary S."/>
            <person name="Plett K.L."/>
            <person name="Tsai I.J."/>
            <person name="Slot J."/>
            <person name="Sipos G."/>
            <person name="Plett J."/>
            <person name="Nagy L.G."/>
            <person name="Grigoriev I.V."/>
        </authorList>
    </citation>
    <scope>NUCLEOTIDE SEQUENCE</scope>
    <source>
        <strain evidence="2">CCBAS 213</strain>
    </source>
</reference>
<keyword evidence="1" id="KW-0175">Coiled coil</keyword>
<evidence type="ECO:0000256" key="1">
    <source>
        <dbReference type="SAM" id="Coils"/>
    </source>
</evidence>
<dbReference type="EMBL" id="JAUEPS010000019">
    <property type="protein sequence ID" value="KAK0457938.1"/>
    <property type="molecule type" value="Genomic_DNA"/>
</dbReference>
<evidence type="ECO:0000313" key="2">
    <source>
        <dbReference type="EMBL" id="KAK0457938.1"/>
    </source>
</evidence>
<comment type="caution">
    <text evidence="2">The sequence shown here is derived from an EMBL/GenBank/DDBJ whole genome shotgun (WGS) entry which is preliminary data.</text>
</comment>
<dbReference type="AlphaFoldDB" id="A0AA39N599"/>
<feature type="coiled-coil region" evidence="1">
    <location>
        <begin position="44"/>
        <end position="78"/>
    </location>
</feature>
<dbReference type="RefSeq" id="XP_060330230.1">
    <property type="nucleotide sequence ID" value="XM_060481980.1"/>
</dbReference>
<evidence type="ECO:0000313" key="3">
    <source>
        <dbReference type="Proteomes" id="UP001175211"/>
    </source>
</evidence>
<gene>
    <name evidence="2" type="ORF">EV420DRAFT_401930</name>
</gene>
<proteinExistence type="predicted"/>
<organism evidence="2 3">
    <name type="scientific">Armillaria tabescens</name>
    <name type="common">Ringless honey mushroom</name>
    <name type="synonym">Agaricus tabescens</name>
    <dbReference type="NCBI Taxonomy" id="1929756"/>
    <lineage>
        <taxon>Eukaryota</taxon>
        <taxon>Fungi</taxon>
        <taxon>Dikarya</taxon>
        <taxon>Basidiomycota</taxon>
        <taxon>Agaricomycotina</taxon>
        <taxon>Agaricomycetes</taxon>
        <taxon>Agaricomycetidae</taxon>
        <taxon>Agaricales</taxon>
        <taxon>Marasmiineae</taxon>
        <taxon>Physalacriaceae</taxon>
        <taxon>Desarmillaria</taxon>
    </lineage>
</organism>
<dbReference type="SUPFAM" id="SSF58018">
    <property type="entry name" value="Coiled-coil dimerization domain from cortexillin I"/>
    <property type="match status" value="1"/>
</dbReference>